<evidence type="ECO:0000313" key="2">
    <source>
        <dbReference type="EMBL" id="CDW77916.1"/>
    </source>
</evidence>
<accession>A0A078A7U9</accession>
<keyword evidence="3" id="KW-1185">Reference proteome</keyword>
<feature type="compositionally biased region" description="Basic and acidic residues" evidence="1">
    <location>
        <begin position="162"/>
        <end position="171"/>
    </location>
</feature>
<gene>
    <name evidence="2" type="primary">Contig13443.g672</name>
    <name evidence="2" type="ORF">STYLEM_6885</name>
</gene>
<evidence type="ECO:0000256" key="1">
    <source>
        <dbReference type="SAM" id="MobiDB-lite"/>
    </source>
</evidence>
<sequence>MFLQQFGGINHQYELFIPKIYKNGTTQNNNGQSYYYQVMDYYQYSLVDYFEHWDSLRYKSRKYESRSDNQNIQNIVEFSKAIQSQINLDDLRQLKIAQTQARKLLEKMHDIVIDLKELLMEKSPLMKSFDHCKSAQQLIVEGKINELSQVEGTSPSVVTRHNNGEDNNRSD</sequence>
<feature type="region of interest" description="Disordered" evidence="1">
    <location>
        <begin position="150"/>
        <end position="171"/>
    </location>
</feature>
<protein>
    <submittedName>
        <fullName evidence="2">Uncharacterized protein</fullName>
    </submittedName>
</protein>
<reference evidence="2 3" key="1">
    <citation type="submission" date="2014-06" db="EMBL/GenBank/DDBJ databases">
        <authorList>
            <person name="Swart Estienne"/>
        </authorList>
    </citation>
    <scope>NUCLEOTIDE SEQUENCE [LARGE SCALE GENOMIC DNA]</scope>
    <source>
        <strain evidence="2 3">130c</strain>
    </source>
</reference>
<evidence type="ECO:0000313" key="3">
    <source>
        <dbReference type="Proteomes" id="UP000039865"/>
    </source>
</evidence>
<dbReference type="AlphaFoldDB" id="A0A078A7U9"/>
<proteinExistence type="predicted"/>
<feature type="compositionally biased region" description="Polar residues" evidence="1">
    <location>
        <begin position="150"/>
        <end position="161"/>
    </location>
</feature>
<dbReference type="EMBL" id="CCKQ01006597">
    <property type="protein sequence ID" value="CDW77916.1"/>
    <property type="molecule type" value="Genomic_DNA"/>
</dbReference>
<dbReference type="InParanoid" id="A0A078A7U9"/>
<dbReference type="Proteomes" id="UP000039865">
    <property type="component" value="Unassembled WGS sequence"/>
</dbReference>
<organism evidence="2 3">
    <name type="scientific">Stylonychia lemnae</name>
    <name type="common">Ciliate</name>
    <dbReference type="NCBI Taxonomy" id="5949"/>
    <lineage>
        <taxon>Eukaryota</taxon>
        <taxon>Sar</taxon>
        <taxon>Alveolata</taxon>
        <taxon>Ciliophora</taxon>
        <taxon>Intramacronucleata</taxon>
        <taxon>Spirotrichea</taxon>
        <taxon>Stichotrichia</taxon>
        <taxon>Sporadotrichida</taxon>
        <taxon>Oxytrichidae</taxon>
        <taxon>Stylonychinae</taxon>
        <taxon>Stylonychia</taxon>
    </lineage>
</organism>
<name>A0A078A7U9_STYLE</name>